<keyword evidence="3" id="KW-1185">Reference proteome</keyword>
<name>A0AAX6F0N1_IRIPA</name>
<feature type="transmembrane region" description="Helical" evidence="1">
    <location>
        <begin position="101"/>
        <end position="123"/>
    </location>
</feature>
<dbReference type="InterPro" id="IPR028598">
    <property type="entry name" value="BOP1/Erb1"/>
</dbReference>
<keyword evidence="1" id="KW-1133">Transmembrane helix</keyword>
<sequence length="127" mass="14448">MSSGTVLAYFAASTTTTNDSSRFSASHQEINIDPESLTPKVPNWKDLKPYHLTYYLEFQGHTSFVKSLFVQISGQWTTYGSTDELCAYVWLKMVVASKLRILVEMSIMLHGIPFLIFISSQFFCEKT</sequence>
<evidence type="ECO:0000256" key="1">
    <source>
        <dbReference type="SAM" id="Phobius"/>
    </source>
</evidence>
<gene>
    <name evidence="2" type="ORF">M6B38_161875</name>
</gene>
<organism evidence="2 3">
    <name type="scientific">Iris pallida</name>
    <name type="common">Sweet iris</name>
    <dbReference type="NCBI Taxonomy" id="29817"/>
    <lineage>
        <taxon>Eukaryota</taxon>
        <taxon>Viridiplantae</taxon>
        <taxon>Streptophyta</taxon>
        <taxon>Embryophyta</taxon>
        <taxon>Tracheophyta</taxon>
        <taxon>Spermatophyta</taxon>
        <taxon>Magnoliopsida</taxon>
        <taxon>Liliopsida</taxon>
        <taxon>Asparagales</taxon>
        <taxon>Iridaceae</taxon>
        <taxon>Iridoideae</taxon>
        <taxon>Irideae</taxon>
        <taxon>Iris</taxon>
    </lineage>
</organism>
<accession>A0AAX6F0N1</accession>
<dbReference type="GO" id="GO:0043021">
    <property type="term" value="F:ribonucleoprotein complex binding"/>
    <property type="evidence" value="ECO:0007669"/>
    <property type="project" value="TreeGrafter"/>
</dbReference>
<dbReference type="GO" id="GO:0000463">
    <property type="term" value="P:maturation of LSU-rRNA from tricistronic rRNA transcript (SSU-rRNA, 5.8S rRNA, LSU-rRNA)"/>
    <property type="evidence" value="ECO:0007669"/>
    <property type="project" value="TreeGrafter"/>
</dbReference>
<comment type="caution">
    <text evidence="2">The sequence shown here is derived from an EMBL/GenBank/DDBJ whole genome shotgun (WGS) entry which is preliminary data.</text>
</comment>
<keyword evidence="1" id="KW-0472">Membrane</keyword>
<dbReference type="PANTHER" id="PTHR17605:SF0">
    <property type="entry name" value="RIBOSOME BIOGENESIS PROTEIN BOP1"/>
    <property type="match status" value="1"/>
</dbReference>
<dbReference type="InterPro" id="IPR015943">
    <property type="entry name" value="WD40/YVTN_repeat-like_dom_sf"/>
</dbReference>
<dbReference type="Proteomes" id="UP001140949">
    <property type="component" value="Unassembled WGS sequence"/>
</dbReference>
<evidence type="ECO:0000313" key="2">
    <source>
        <dbReference type="EMBL" id="KAJ6809525.1"/>
    </source>
</evidence>
<proteinExistence type="predicted"/>
<dbReference type="EMBL" id="JANAVB010033016">
    <property type="protein sequence ID" value="KAJ6809525.1"/>
    <property type="molecule type" value="Genomic_DNA"/>
</dbReference>
<evidence type="ECO:0000313" key="3">
    <source>
        <dbReference type="Proteomes" id="UP001140949"/>
    </source>
</evidence>
<protein>
    <submittedName>
        <fullName evidence="2">Ribosome biogenesis protein BOP1-like protein isoform X1</fullName>
    </submittedName>
</protein>
<dbReference type="GO" id="GO:0030687">
    <property type="term" value="C:preribosome, large subunit precursor"/>
    <property type="evidence" value="ECO:0007669"/>
    <property type="project" value="TreeGrafter"/>
</dbReference>
<dbReference type="AlphaFoldDB" id="A0AAX6F0N1"/>
<keyword evidence="1" id="KW-0812">Transmembrane</keyword>
<reference evidence="2" key="1">
    <citation type="journal article" date="2023" name="GigaByte">
        <title>Genome assembly of the bearded iris, Iris pallida Lam.</title>
        <authorList>
            <person name="Bruccoleri R.E."/>
            <person name="Oakeley E.J."/>
            <person name="Faust A.M.E."/>
            <person name="Altorfer M."/>
            <person name="Dessus-Babus S."/>
            <person name="Burckhardt D."/>
            <person name="Oertli M."/>
            <person name="Naumann U."/>
            <person name="Petersen F."/>
            <person name="Wong J."/>
        </authorList>
    </citation>
    <scope>NUCLEOTIDE SEQUENCE</scope>
    <source>
        <strain evidence="2">GSM-AAB239-AS_SAM_17_03QT</strain>
    </source>
</reference>
<reference evidence="2" key="2">
    <citation type="submission" date="2023-04" db="EMBL/GenBank/DDBJ databases">
        <authorList>
            <person name="Bruccoleri R.E."/>
            <person name="Oakeley E.J."/>
            <person name="Faust A.-M."/>
            <person name="Dessus-Babus S."/>
            <person name="Altorfer M."/>
            <person name="Burckhardt D."/>
            <person name="Oertli M."/>
            <person name="Naumann U."/>
            <person name="Petersen F."/>
            <person name="Wong J."/>
        </authorList>
    </citation>
    <scope>NUCLEOTIDE SEQUENCE</scope>
    <source>
        <strain evidence="2">GSM-AAB239-AS_SAM_17_03QT</strain>
        <tissue evidence="2">Leaf</tissue>
    </source>
</reference>
<dbReference type="Gene3D" id="2.130.10.10">
    <property type="entry name" value="YVTN repeat-like/Quinoprotein amine dehydrogenase"/>
    <property type="match status" value="1"/>
</dbReference>
<dbReference type="PANTHER" id="PTHR17605">
    <property type="entry name" value="RIBOSOME BIOGENESIS PROTEIN BOP1 BLOCK OF PROLIFERATION 1 PROTEIN"/>
    <property type="match status" value="1"/>
</dbReference>
<dbReference type="GO" id="GO:0070545">
    <property type="term" value="C:PeBoW complex"/>
    <property type="evidence" value="ECO:0007669"/>
    <property type="project" value="TreeGrafter"/>
</dbReference>